<evidence type="ECO:0008006" key="4">
    <source>
        <dbReference type="Google" id="ProtNLM"/>
    </source>
</evidence>
<dbReference type="Proteomes" id="UP000017048">
    <property type="component" value="Unassembled WGS sequence"/>
</dbReference>
<organism evidence="2 3">
    <name type="scientific">Nocardia asteroides NBRC 15531</name>
    <dbReference type="NCBI Taxonomy" id="1110697"/>
    <lineage>
        <taxon>Bacteria</taxon>
        <taxon>Bacillati</taxon>
        <taxon>Actinomycetota</taxon>
        <taxon>Actinomycetes</taxon>
        <taxon>Mycobacteriales</taxon>
        <taxon>Nocardiaceae</taxon>
        <taxon>Nocardia</taxon>
    </lineage>
</organism>
<keyword evidence="3" id="KW-1185">Reference proteome</keyword>
<dbReference type="STRING" id="1824.SAMN05444423_1011633"/>
<dbReference type="AlphaFoldDB" id="U5ENN3"/>
<feature type="transmembrane region" description="Helical" evidence="1">
    <location>
        <begin position="77"/>
        <end position="97"/>
    </location>
</feature>
<evidence type="ECO:0000256" key="1">
    <source>
        <dbReference type="SAM" id="Phobius"/>
    </source>
</evidence>
<keyword evidence="1" id="KW-0472">Membrane</keyword>
<keyword evidence="1" id="KW-1133">Transmembrane helix</keyword>
<feature type="transmembrane region" description="Helical" evidence="1">
    <location>
        <begin position="48"/>
        <end position="70"/>
    </location>
</feature>
<dbReference type="OrthoDB" id="119790at2"/>
<protein>
    <recommendedName>
        <fullName evidence="4">DUF4267 domain-containing protein</fullName>
    </recommendedName>
</protein>
<dbReference type="InterPro" id="IPR025363">
    <property type="entry name" value="DUF4267"/>
</dbReference>
<accession>U5ENN3</accession>
<evidence type="ECO:0000313" key="2">
    <source>
        <dbReference type="EMBL" id="GAD86669.1"/>
    </source>
</evidence>
<dbReference type="RefSeq" id="WP_019048775.1">
    <property type="nucleotide sequence ID" value="NZ_BAFO02000033.1"/>
</dbReference>
<feature type="transmembrane region" description="Helical" evidence="1">
    <location>
        <begin position="7"/>
        <end position="28"/>
    </location>
</feature>
<dbReference type="GeneID" id="91519344"/>
<name>U5ENN3_NOCAS</name>
<evidence type="ECO:0000313" key="3">
    <source>
        <dbReference type="Proteomes" id="UP000017048"/>
    </source>
</evidence>
<dbReference type="eggNOG" id="ENOG50331QK">
    <property type="taxonomic scope" value="Bacteria"/>
</dbReference>
<dbReference type="Pfam" id="PF14087">
    <property type="entry name" value="DUF4267"/>
    <property type="match status" value="1"/>
</dbReference>
<reference evidence="2 3" key="1">
    <citation type="journal article" date="2014" name="BMC Genomics">
        <title>Genome based analysis of type-I polyketide synthase and nonribosomal peptide synthetase gene clusters in seven strains of five representative Nocardia species.</title>
        <authorList>
            <person name="Komaki H."/>
            <person name="Ichikawa N."/>
            <person name="Hosoyama A."/>
            <person name="Takahashi-Nakaguchi A."/>
            <person name="Matsuzawa T."/>
            <person name="Suzuki K."/>
            <person name="Fujita N."/>
            <person name="Gonoi T."/>
        </authorList>
    </citation>
    <scope>NUCLEOTIDE SEQUENCE [LARGE SCALE GENOMIC DNA]</scope>
    <source>
        <strain evidence="2 3">NBRC 15531</strain>
    </source>
</reference>
<dbReference type="EMBL" id="AB685274">
    <property type="protein sequence ID" value="BAO98855.1"/>
    <property type="molecule type" value="Genomic_DNA"/>
</dbReference>
<sequence>MTVSRIATALSLAGAAFILYIGLSYLITPETIAPGFGLPAWPSGDAQAFLNLKGVRDTVSGILIIALLALRQRFALGVTLLVLALVPVGDMLTVLSWSGSTAVAFGVHGFTAALVALSGALLVREARSAAVAPRAAVAV</sequence>
<feature type="transmembrane region" description="Helical" evidence="1">
    <location>
        <begin position="103"/>
        <end position="123"/>
    </location>
</feature>
<proteinExistence type="predicted"/>
<keyword evidence="1" id="KW-0812">Transmembrane</keyword>
<dbReference type="EMBL" id="BAFO02000033">
    <property type="protein sequence ID" value="GAD86669.1"/>
    <property type="molecule type" value="Genomic_DNA"/>
</dbReference>
<gene>
    <name evidence="2" type="ORF">NCAST_33_00440</name>
</gene>